<feature type="domain" description="C2H2-type" evidence="7">
    <location>
        <begin position="601"/>
        <end position="628"/>
    </location>
</feature>
<evidence type="ECO:0000313" key="9">
    <source>
        <dbReference type="Proteomes" id="UP001497623"/>
    </source>
</evidence>
<feature type="domain" description="C2H2-type" evidence="7">
    <location>
        <begin position="228"/>
        <end position="255"/>
    </location>
</feature>
<keyword evidence="2" id="KW-0677">Repeat</keyword>
<accession>A0AAV2PWQ0</accession>
<keyword evidence="4" id="KW-0862">Zinc</keyword>
<evidence type="ECO:0000256" key="3">
    <source>
        <dbReference type="ARBA" id="ARBA00022771"/>
    </source>
</evidence>
<evidence type="ECO:0000313" key="8">
    <source>
        <dbReference type="EMBL" id="CAL4066398.1"/>
    </source>
</evidence>
<dbReference type="SUPFAM" id="SSF57667">
    <property type="entry name" value="beta-beta-alpha zinc fingers"/>
    <property type="match status" value="4"/>
</dbReference>
<dbReference type="Pfam" id="PF00096">
    <property type="entry name" value="zf-C2H2"/>
    <property type="match status" value="2"/>
</dbReference>
<feature type="domain" description="C2H2-type" evidence="7">
    <location>
        <begin position="629"/>
        <end position="656"/>
    </location>
</feature>
<gene>
    <name evidence="8" type="ORF">MNOR_LOCUS5645</name>
</gene>
<dbReference type="EMBL" id="CAXKWB010002214">
    <property type="protein sequence ID" value="CAL4066398.1"/>
    <property type="molecule type" value="Genomic_DNA"/>
</dbReference>
<dbReference type="Proteomes" id="UP001497623">
    <property type="component" value="Unassembled WGS sequence"/>
</dbReference>
<sequence>MFNKLTKHLGEDIVVISMDGCANIVGFRKFIGKSLKIIAELVANEKRHLIDNPPSHPDTVFTSMLYMTESLTEQERFDKVPMYVDITRDEVNVVEANLYTSENHGEIKARYQDEYGCLPVADAEPGKVIRICLQLLGMHAISGCDIVSYPYSKEITKHGCACKAERKACSSANCTCRKRFSRSDHLKMHASIHNVDPERRDTLLAEARLHDENRRGNKSKQGQPAQFFECQHCELTFNHQFKFNRHMKTHSVEKTYVCFCGASFVKSEDIRRHRSEVHNNCQVDTQFSTISSCFSSVPEINLPMSNTQSMPFSSHLSLALMAQRFQFPNLSASLLDMPSLLNNNIPVTPKESDISSLMNNPSSSVTITQNKSTDCNFNSNIADDMGVATGALVLPYSDSLSVQHSTSISSPTIQQVMLPNIMNKTYNQRKKLIRAANGFFYCEYCNKQFVKGHKLRIHLRIHTGEKPHVCEHCGKRFARRDHMVKHANTHLRHQRNASLYSTLMSVNENSLQKEVCHTSNKCFRLDQKHSCIICSVKFSNLFNLQSHMQIHSEHTSYCCLVCHTEFTEISPYETHILSHEEAAGQTMAEFMAGEMARNNKAQCLICAMWLDSQATLEDHVKEHTNERSFKCTDCNSCFIRKADLDRHSKMTQSQKMDLNKI</sequence>
<reference evidence="8 9" key="1">
    <citation type="submission" date="2024-05" db="EMBL/GenBank/DDBJ databases">
        <authorList>
            <person name="Wallberg A."/>
        </authorList>
    </citation>
    <scope>NUCLEOTIDE SEQUENCE [LARGE SCALE GENOMIC DNA]</scope>
</reference>
<feature type="domain" description="C2H2-type" evidence="7">
    <location>
        <begin position="167"/>
        <end position="198"/>
    </location>
</feature>
<keyword evidence="3 6" id="KW-0863">Zinc-finger</keyword>
<organism evidence="8 9">
    <name type="scientific">Meganyctiphanes norvegica</name>
    <name type="common">Northern krill</name>
    <name type="synonym">Thysanopoda norvegica</name>
    <dbReference type="NCBI Taxonomy" id="48144"/>
    <lineage>
        <taxon>Eukaryota</taxon>
        <taxon>Metazoa</taxon>
        <taxon>Ecdysozoa</taxon>
        <taxon>Arthropoda</taxon>
        <taxon>Crustacea</taxon>
        <taxon>Multicrustacea</taxon>
        <taxon>Malacostraca</taxon>
        <taxon>Eumalacostraca</taxon>
        <taxon>Eucarida</taxon>
        <taxon>Euphausiacea</taxon>
        <taxon>Euphausiidae</taxon>
        <taxon>Meganyctiphanes</taxon>
    </lineage>
</organism>
<evidence type="ECO:0000256" key="2">
    <source>
        <dbReference type="ARBA" id="ARBA00022737"/>
    </source>
</evidence>
<keyword evidence="9" id="KW-1185">Reference proteome</keyword>
<name>A0AAV2PWQ0_MEGNR</name>
<dbReference type="InterPro" id="IPR013087">
    <property type="entry name" value="Znf_C2H2_type"/>
</dbReference>
<keyword evidence="1" id="KW-0479">Metal-binding</keyword>
<dbReference type="PROSITE" id="PS50157">
    <property type="entry name" value="ZINC_FINGER_C2H2_2"/>
    <property type="match status" value="7"/>
</dbReference>
<evidence type="ECO:0000256" key="5">
    <source>
        <dbReference type="ARBA" id="ARBA00023242"/>
    </source>
</evidence>
<comment type="caution">
    <text evidence="8">The sequence shown here is derived from an EMBL/GenBank/DDBJ whole genome shotgun (WGS) entry which is preliminary data.</text>
</comment>
<feature type="non-terminal residue" evidence="8">
    <location>
        <position position="661"/>
    </location>
</feature>
<feature type="domain" description="C2H2-type" evidence="7">
    <location>
        <begin position="468"/>
        <end position="495"/>
    </location>
</feature>
<dbReference type="AlphaFoldDB" id="A0AAV2PWQ0"/>
<evidence type="ECO:0000256" key="6">
    <source>
        <dbReference type="PROSITE-ProRule" id="PRU00042"/>
    </source>
</evidence>
<feature type="domain" description="C2H2-type" evidence="7">
    <location>
        <begin position="440"/>
        <end position="467"/>
    </location>
</feature>
<dbReference type="InterPro" id="IPR036236">
    <property type="entry name" value="Znf_C2H2_sf"/>
</dbReference>
<feature type="domain" description="C2H2-type" evidence="7">
    <location>
        <begin position="529"/>
        <end position="556"/>
    </location>
</feature>
<dbReference type="InterPro" id="IPR050826">
    <property type="entry name" value="Krueppel_C2H2_ZnFinger"/>
</dbReference>
<proteinExistence type="predicted"/>
<protein>
    <recommendedName>
        <fullName evidence="7">C2H2-type domain-containing protein</fullName>
    </recommendedName>
</protein>
<evidence type="ECO:0000256" key="1">
    <source>
        <dbReference type="ARBA" id="ARBA00022723"/>
    </source>
</evidence>
<dbReference type="Gene3D" id="3.30.160.60">
    <property type="entry name" value="Classic Zinc Finger"/>
    <property type="match status" value="5"/>
</dbReference>
<keyword evidence="5" id="KW-0539">Nucleus</keyword>
<evidence type="ECO:0000256" key="4">
    <source>
        <dbReference type="ARBA" id="ARBA00022833"/>
    </source>
</evidence>
<dbReference type="FunFam" id="3.30.160.60:FF:000065">
    <property type="entry name" value="B-cell CLL/lymphoma 6, member B"/>
    <property type="match status" value="1"/>
</dbReference>
<dbReference type="SMART" id="SM00355">
    <property type="entry name" value="ZnF_C2H2"/>
    <property type="match status" value="9"/>
</dbReference>
<dbReference type="PROSITE" id="PS00028">
    <property type="entry name" value="ZINC_FINGER_C2H2_1"/>
    <property type="match status" value="6"/>
</dbReference>
<dbReference type="GO" id="GO:0008270">
    <property type="term" value="F:zinc ion binding"/>
    <property type="evidence" value="ECO:0007669"/>
    <property type="project" value="UniProtKB-KW"/>
</dbReference>
<evidence type="ECO:0000259" key="7">
    <source>
        <dbReference type="PROSITE" id="PS50157"/>
    </source>
</evidence>
<dbReference type="PANTHER" id="PTHR24377">
    <property type="entry name" value="IP01015P-RELATED"/>
    <property type="match status" value="1"/>
</dbReference>